<dbReference type="EMBL" id="CAJPDR010000053">
    <property type="protein sequence ID" value="CAF9912156.1"/>
    <property type="molecule type" value="Genomic_DNA"/>
</dbReference>
<organism evidence="2 3">
    <name type="scientific">Alectoria fallacina</name>
    <dbReference type="NCBI Taxonomy" id="1903189"/>
    <lineage>
        <taxon>Eukaryota</taxon>
        <taxon>Fungi</taxon>
        <taxon>Dikarya</taxon>
        <taxon>Ascomycota</taxon>
        <taxon>Pezizomycotina</taxon>
        <taxon>Lecanoromycetes</taxon>
        <taxon>OSLEUM clade</taxon>
        <taxon>Lecanoromycetidae</taxon>
        <taxon>Lecanorales</taxon>
        <taxon>Lecanorineae</taxon>
        <taxon>Parmeliaceae</taxon>
        <taxon>Alectoria</taxon>
    </lineage>
</organism>
<dbReference type="AlphaFoldDB" id="A0A8H3F0H9"/>
<proteinExistence type="predicted"/>
<evidence type="ECO:0000313" key="2">
    <source>
        <dbReference type="EMBL" id="CAF9912156.1"/>
    </source>
</evidence>
<reference evidence="2" key="1">
    <citation type="submission" date="2021-03" db="EMBL/GenBank/DDBJ databases">
        <authorList>
            <person name="Tagirdzhanova G."/>
        </authorList>
    </citation>
    <scope>NUCLEOTIDE SEQUENCE</scope>
</reference>
<feature type="region of interest" description="Disordered" evidence="1">
    <location>
        <begin position="49"/>
        <end position="121"/>
    </location>
</feature>
<evidence type="ECO:0000313" key="3">
    <source>
        <dbReference type="Proteomes" id="UP000664203"/>
    </source>
</evidence>
<dbReference type="Proteomes" id="UP000664203">
    <property type="component" value="Unassembled WGS sequence"/>
</dbReference>
<protein>
    <submittedName>
        <fullName evidence="2">Uncharacterized protein</fullName>
    </submittedName>
</protein>
<dbReference type="OrthoDB" id="10378757at2759"/>
<evidence type="ECO:0000256" key="1">
    <source>
        <dbReference type="SAM" id="MobiDB-lite"/>
    </source>
</evidence>
<sequence length="223" mass="24202">MSASSLPIRPSAATPGSTAAMARPDDAQIARQSVFPVNVNTITHVVAANPQGSTDHHRAPPPPPPTTQKRKRRVSDPADAVEIGAQRIRGYPRATATEHPYAPAGPPGVTEHPYAPTDPRITARISSPVSVAVTTQDAKRETPQDTTPDLSTVRYAPFGSIEYDLAIRTEDRGAWVQWANDLHREIRSLRHVQDVGPYTTGVIAMMIEDGVWRRGDPVDLAEE</sequence>
<comment type="caution">
    <text evidence="2">The sequence shown here is derived from an EMBL/GenBank/DDBJ whole genome shotgun (WGS) entry which is preliminary data.</text>
</comment>
<accession>A0A8H3F0H9</accession>
<gene>
    <name evidence="2" type="ORF">ALECFALPRED_007889</name>
</gene>
<feature type="region of interest" description="Disordered" evidence="1">
    <location>
        <begin position="1"/>
        <end position="27"/>
    </location>
</feature>
<name>A0A8H3F0H9_9LECA</name>
<keyword evidence="3" id="KW-1185">Reference proteome</keyword>